<dbReference type="GO" id="GO:0008270">
    <property type="term" value="F:zinc ion binding"/>
    <property type="evidence" value="ECO:0007669"/>
    <property type="project" value="UniProtKB-KW"/>
</dbReference>
<dbReference type="InterPro" id="IPR001841">
    <property type="entry name" value="Znf_RING"/>
</dbReference>
<protein>
    <submittedName>
        <fullName evidence="8">Putative E3 SUMO-protein ligase RNF212</fullName>
    </submittedName>
</protein>
<keyword evidence="3" id="KW-0862">Zinc</keyword>
<keyword evidence="1" id="KW-0479">Metal-binding</keyword>
<dbReference type="PANTHER" id="PTHR22663">
    <property type="entry name" value="RING FINGER PROTEIN NARYA-RELATED"/>
    <property type="match status" value="1"/>
</dbReference>
<evidence type="ECO:0000313" key="8">
    <source>
        <dbReference type="EMBL" id="OPJ70794.1"/>
    </source>
</evidence>
<dbReference type="GO" id="GO:0016925">
    <property type="term" value="P:protein sumoylation"/>
    <property type="evidence" value="ECO:0007669"/>
    <property type="project" value="TreeGrafter"/>
</dbReference>
<keyword evidence="4" id="KW-0469">Meiosis</keyword>
<dbReference type="PROSITE" id="PS00518">
    <property type="entry name" value="ZF_RING_1"/>
    <property type="match status" value="1"/>
</dbReference>
<dbReference type="GO" id="GO:0007129">
    <property type="term" value="P:homologous chromosome pairing at meiosis"/>
    <property type="evidence" value="ECO:0007669"/>
    <property type="project" value="TreeGrafter"/>
</dbReference>
<gene>
    <name evidence="8" type="primary">RNF212</name>
    <name evidence="8" type="ORF">AV530_017164</name>
</gene>
<dbReference type="GO" id="GO:0000795">
    <property type="term" value="C:synaptonemal complex"/>
    <property type="evidence" value="ECO:0007669"/>
    <property type="project" value="InterPro"/>
</dbReference>
<dbReference type="GO" id="GO:0007131">
    <property type="term" value="P:reciprocal meiotic recombination"/>
    <property type="evidence" value="ECO:0007669"/>
    <property type="project" value="InterPro"/>
</dbReference>
<dbReference type="InterPro" id="IPR042123">
    <property type="entry name" value="Zip3/RNF212-like"/>
</dbReference>
<dbReference type="STRING" id="372326.A0A1V4JFD9"/>
<dbReference type="Pfam" id="PF14634">
    <property type="entry name" value="zf-RING_5"/>
    <property type="match status" value="1"/>
</dbReference>
<feature type="domain" description="RING-type" evidence="7">
    <location>
        <begin position="7"/>
        <end position="47"/>
    </location>
</feature>
<evidence type="ECO:0000259" key="7">
    <source>
        <dbReference type="PROSITE" id="PS50089"/>
    </source>
</evidence>
<evidence type="ECO:0000256" key="3">
    <source>
        <dbReference type="ARBA" id="ARBA00022833"/>
    </source>
</evidence>
<dbReference type="GO" id="GO:0016874">
    <property type="term" value="F:ligase activity"/>
    <property type="evidence" value="ECO:0007669"/>
    <property type="project" value="UniProtKB-KW"/>
</dbReference>
<evidence type="ECO:0000256" key="6">
    <source>
        <dbReference type="SAM" id="MobiDB-lite"/>
    </source>
</evidence>
<keyword evidence="2 5" id="KW-0863">Zinc-finger</keyword>
<dbReference type="Gene3D" id="3.30.40.10">
    <property type="entry name" value="Zinc/RING finger domain, C3HC4 (zinc finger)"/>
    <property type="match status" value="1"/>
</dbReference>
<evidence type="ECO:0000313" key="9">
    <source>
        <dbReference type="Proteomes" id="UP000190648"/>
    </source>
</evidence>
<feature type="compositionally biased region" description="Low complexity" evidence="6">
    <location>
        <begin position="152"/>
        <end position="165"/>
    </location>
</feature>
<keyword evidence="9" id="KW-1185">Reference proteome</keyword>
<feature type="compositionally biased region" description="Low complexity" evidence="6">
    <location>
        <begin position="237"/>
        <end position="254"/>
    </location>
</feature>
<dbReference type="AlphaFoldDB" id="A0A1V4JFD9"/>
<comment type="caution">
    <text evidence="8">The sequence shown here is derived from an EMBL/GenBank/DDBJ whole genome shotgun (WGS) entry which is preliminary data.</text>
</comment>
<feature type="compositionally biased region" description="Polar residues" evidence="6">
    <location>
        <begin position="264"/>
        <end position="280"/>
    </location>
</feature>
<dbReference type="PANTHER" id="PTHR22663:SF21">
    <property type="entry name" value="E3 SUMO-PROTEIN LIGASE RNF212-RELATED"/>
    <property type="match status" value="1"/>
</dbReference>
<name>A0A1V4JFD9_PATFA</name>
<evidence type="ECO:0000256" key="2">
    <source>
        <dbReference type="ARBA" id="ARBA00022771"/>
    </source>
</evidence>
<dbReference type="InterPro" id="IPR017907">
    <property type="entry name" value="Znf_RING_CS"/>
</dbReference>
<sequence>MAFQVFCNVCLCEPQKPTPRFSLTSCGHVICEICLQKGKKDECLICRTPCRTLFLSKQTSPDIQSLFMGIDTLCKKYAKEITQVAEFQEKHRKHLLAYQRQKTMKLEESLKEVTQQLHQMQCMKPPEQTPQLPFSSTSRNPHSIPSRKQNGYSSYSLHPSHPSTSEIMEPMEIDPVPSPMRKPDTPTGPTRLSLISPPRDGHMGSISYRSSQSCGIMSSQNSRAGSTRSTPIRLPHSGCSATSSSGSQSSRRGSWAPPEFRTPQLYTFTSPSPQPSVTRQPITIPGLLQRQHLGSTNFGGHSTQR</sequence>
<reference evidence="8 9" key="1">
    <citation type="submission" date="2016-02" db="EMBL/GenBank/DDBJ databases">
        <title>Band-tailed pigeon sequencing and assembly.</title>
        <authorList>
            <person name="Soares A.E."/>
            <person name="Novak B.J."/>
            <person name="Rice E.S."/>
            <person name="O'Connell B."/>
            <person name="Chang D."/>
            <person name="Weber S."/>
            <person name="Shapiro B."/>
        </authorList>
    </citation>
    <scope>NUCLEOTIDE SEQUENCE [LARGE SCALE GENOMIC DNA]</scope>
    <source>
        <strain evidence="8">BTP2013</strain>
        <tissue evidence="8">Blood</tissue>
    </source>
</reference>
<dbReference type="EMBL" id="LSYS01007721">
    <property type="protein sequence ID" value="OPJ70794.1"/>
    <property type="molecule type" value="Genomic_DNA"/>
</dbReference>
<dbReference type="CDD" id="cd16746">
    <property type="entry name" value="RING-HC_RNF212"/>
    <property type="match status" value="1"/>
</dbReference>
<evidence type="ECO:0000256" key="5">
    <source>
        <dbReference type="PROSITE-ProRule" id="PRU00175"/>
    </source>
</evidence>
<feature type="compositionally biased region" description="Polar residues" evidence="6">
    <location>
        <begin position="207"/>
        <end position="230"/>
    </location>
</feature>
<proteinExistence type="predicted"/>
<evidence type="ECO:0000256" key="4">
    <source>
        <dbReference type="ARBA" id="ARBA00023254"/>
    </source>
</evidence>
<feature type="compositionally biased region" description="Polar residues" evidence="6">
    <location>
        <begin position="129"/>
        <end position="151"/>
    </location>
</feature>
<accession>A0A1V4JFD9</accession>
<organism evidence="8 9">
    <name type="scientific">Patagioenas fasciata monilis</name>
    <dbReference type="NCBI Taxonomy" id="372326"/>
    <lineage>
        <taxon>Eukaryota</taxon>
        <taxon>Metazoa</taxon>
        <taxon>Chordata</taxon>
        <taxon>Craniata</taxon>
        <taxon>Vertebrata</taxon>
        <taxon>Euteleostomi</taxon>
        <taxon>Archelosauria</taxon>
        <taxon>Archosauria</taxon>
        <taxon>Dinosauria</taxon>
        <taxon>Saurischia</taxon>
        <taxon>Theropoda</taxon>
        <taxon>Coelurosauria</taxon>
        <taxon>Aves</taxon>
        <taxon>Neognathae</taxon>
        <taxon>Neoaves</taxon>
        <taxon>Columbimorphae</taxon>
        <taxon>Columbiformes</taxon>
        <taxon>Columbidae</taxon>
        <taxon>Patagioenas</taxon>
    </lineage>
</organism>
<dbReference type="Proteomes" id="UP000190648">
    <property type="component" value="Unassembled WGS sequence"/>
</dbReference>
<dbReference type="GO" id="GO:0019789">
    <property type="term" value="F:SUMO transferase activity"/>
    <property type="evidence" value="ECO:0007669"/>
    <property type="project" value="InterPro"/>
</dbReference>
<feature type="region of interest" description="Disordered" evidence="6">
    <location>
        <begin position="116"/>
        <end position="280"/>
    </location>
</feature>
<keyword evidence="8" id="KW-0436">Ligase</keyword>
<dbReference type="OrthoDB" id="2535391at2759"/>
<dbReference type="PROSITE" id="PS50089">
    <property type="entry name" value="ZF_RING_2"/>
    <property type="match status" value="1"/>
</dbReference>
<evidence type="ECO:0000256" key="1">
    <source>
        <dbReference type="ARBA" id="ARBA00022723"/>
    </source>
</evidence>
<dbReference type="InterPro" id="IPR013083">
    <property type="entry name" value="Znf_RING/FYVE/PHD"/>
</dbReference>